<dbReference type="InterPro" id="IPR018846">
    <property type="entry name" value="Beta-prop_RSE1/DDB1/CPSF1_1st"/>
</dbReference>
<dbReference type="Gene3D" id="2.130.10.10">
    <property type="entry name" value="YVTN repeat-like/Quinoprotein amine dehydrogenase"/>
    <property type="match status" value="3"/>
</dbReference>
<dbReference type="InterPro" id="IPR058543">
    <property type="entry name" value="Beta-prop_RSE1/DDB1/CPSF1_2nd"/>
</dbReference>
<comment type="subcellular location">
    <subcellularLocation>
        <location evidence="1">Nucleus</location>
    </subcellularLocation>
</comment>
<evidence type="ECO:0000259" key="3">
    <source>
        <dbReference type="Pfam" id="PF03178"/>
    </source>
</evidence>
<dbReference type="GO" id="GO:0003676">
    <property type="term" value="F:nucleic acid binding"/>
    <property type="evidence" value="ECO:0007669"/>
    <property type="project" value="InterPro"/>
</dbReference>
<evidence type="ECO:0000259" key="4">
    <source>
        <dbReference type="Pfam" id="PF10433"/>
    </source>
</evidence>
<dbReference type="FunFam" id="2.130.10.10:FF:000100">
    <property type="entry name" value="Cleavage and polyadenylation specificity factor subunit 1"/>
    <property type="match status" value="1"/>
</dbReference>
<dbReference type="Pfam" id="PF10433">
    <property type="entry name" value="Beta-prop_RSE1_1st"/>
    <property type="match status" value="1"/>
</dbReference>
<sequence length="1417" mass="160165">MYNLCKITHPALGVELSLYCNFFSHREKSLVVAGSNVIRVFRLVAEVPLRSLRDDSANQDDKPPKVKLECMATYKLHDNVATMASVSLSPLRDSLLLGFKDAKLSIVEYDPYNHNLRTVSLHYFEKEDIKGGWLQTVSLPLVRVDPEARCAAMLIYGRKIVILPFRRDLKGDDVDYNSAFSRGPVLQSYIIDPKDFEAPSIDNIIDMQFLHGYYDPTLMLLYEPIKTFPGRVAVRQDTCALAAISLNIRQRLHPVIWSISCLPHDCEKLLAVPKPIGGVLLFACNSLTYLTQSVPPYGVSLNSMGDKNTNFPLRKQEGVVISLDCAHGEFLTEDRVVISLKGGELYVLTLVADSMRSVRSFHFDKAAASVLTCSMCVCEDQYLFLGSRLGNSLLLRYTEKELHDPMRSKGNVPSDQEPPVKKSRLDTLGDWIASNVDDIRDDDALEVYGHEDTSTVQLTSYSFEVMDSLLNIGPCGDVAMGEPAFLSEEYDNSVDPCVELVTTSGHGKNGALSILQRSIKPQVLTTFDLPDVEDMWTLVGKVDERRRRETGLLDHSFLILSRSDSSLILRTEEEINELEESGFNTTSKTVFAGNMGNNRYIVQVTSGGVRLLEGTVQLQHLPVDVGSPLVAASLADPYLAVLAQDGTLMIFTLATTRASTARLSPAKPINTGRSPLQTICAYCDVSGLFTTRYPEDREKDPKLFRTDADIKKELDDEDEMLYGNTDISVFDPPKTFNPQAGQEKTKNDWWRKWQKEIRASYWLVGVRDNGDLEIYTLPDFKLSYSVKNFWLGQRVLTDSSANTTSTQANPTLEVNIPTIHEVLLVGMGNRNLRPVLLARVEEDLLMYEVFPFYENLSPTQLKIRLRLIEHNLILREKRSSRNRRKAEEEGGSGLERKIDRVSKLRGFSNISVYSGVFICGPYPHWVFMTVRGELRYHPMSVDGSVKCFAPFRNINCQNGFLYFNRKDSMRICLLPTILSYDAPWPVRKVPLRCSPHFIVHHLETKTYCVVTSTSEPTLKIWKFNGDDKEEIKEERDERFIPVQAPLFSIQLFSPVNWQMIPNTEYCLEPWEHVTCCKNVILAYEGDRSGLRGYLALGTTYCFGEDITCRGRIIIFDVIDVVPEPGQPLTKNRLKMLYEGEQKGPVTALAHCRGLLVSAIGQKVYIWQLKNTDLVGMAFIDTQIYTHQLSCIKSLILGADICKSIFILRFQEENRTLSLVARDHKPLQVYGVQYLVDNTTLAFLCSDADKNMVVFTYNPESHESAGGTRLIRKGDFHLGHHVNSFFRIRCRVGDVSGERRAGQNIERRHITEMATLDGSLGYVLPVSERTYRRFSMIYNLLVQHLPHIAGLNPKACHTVQSRQKLNINPARAILDGELIWSFLHLPVPEKAEIAKKIGAKVDDIIEELMELDRMTAHF</sequence>
<evidence type="ECO:0000256" key="1">
    <source>
        <dbReference type="ARBA" id="ARBA00004123"/>
    </source>
</evidence>
<evidence type="ECO:0000256" key="2">
    <source>
        <dbReference type="ARBA" id="ARBA00023242"/>
    </source>
</evidence>
<dbReference type="InterPro" id="IPR004871">
    <property type="entry name" value="RSE1/DDB1/CPSF1_C"/>
</dbReference>
<accession>A0A0P4VRN3</accession>
<dbReference type="Pfam" id="PF23726">
    <property type="entry name" value="Beta-prop_RSE1_2nd"/>
    <property type="match status" value="1"/>
</dbReference>
<evidence type="ECO:0000313" key="6">
    <source>
        <dbReference type="EMBL" id="JAI58086.1"/>
    </source>
</evidence>
<dbReference type="InterPro" id="IPR050358">
    <property type="entry name" value="RSE1/DDB1/CFT1"/>
</dbReference>
<dbReference type="FunFam" id="2.130.10.10:FF:000118">
    <property type="entry name" value="Cleavage and polyadenylation specificity factor subunit 1"/>
    <property type="match status" value="1"/>
</dbReference>
<dbReference type="EMBL" id="GDRN01103447">
    <property type="protein sequence ID" value="JAI58086.1"/>
    <property type="molecule type" value="Transcribed_RNA"/>
</dbReference>
<feature type="domain" description="RSE1/DDB1/CPSF1 second beta-propeller" evidence="5">
    <location>
        <begin position="521"/>
        <end position="973"/>
    </location>
</feature>
<dbReference type="InterPro" id="IPR015943">
    <property type="entry name" value="WD40/YVTN_repeat-like_dom_sf"/>
</dbReference>
<dbReference type="PANTHER" id="PTHR10644">
    <property type="entry name" value="DNA REPAIR/RNA PROCESSING CPSF FAMILY"/>
    <property type="match status" value="1"/>
</dbReference>
<proteinExistence type="predicted"/>
<evidence type="ECO:0000259" key="5">
    <source>
        <dbReference type="Pfam" id="PF23726"/>
    </source>
</evidence>
<organism evidence="6">
    <name type="scientific">Scylla olivacea</name>
    <name type="common">Orange mud crab</name>
    <name type="synonym">Cancer olivacea</name>
    <dbReference type="NCBI Taxonomy" id="85551"/>
    <lineage>
        <taxon>Eukaryota</taxon>
        <taxon>Metazoa</taxon>
        <taxon>Ecdysozoa</taxon>
        <taxon>Arthropoda</taxon>
        <taxon>Crustacea</taxon>
        <taxon>Multicrustacea</taxon>
        <taxon>Malacostraca</taxon>
        <taxon>Eumalacostraca</taxon>
        <taxon>Eucarida</taxon>
        <taxon>Decapoda</taxon>
        <taxon>Pleocyemata</taxon>
        <taxon>Brachyura</taxon>
        <taxon>Eubrachyura</taxon>
        <taxon>Portunoidea</taxon>
        <taxon>Portunidae</taxon>
        <taxon>Portuninae</taxon>
        <taxon>Scylla</taxon>
    </lineage>
</organism>
<dbReference type="GO" id="GO:0005634">
    <property type="term" value="C:nucleus"/>
    <property type="evidence" value="ECO:0007669"/>
    <property type="project" value="UniProtKB-SubCell"/>
</dbReference>
<feature type="domain" description="RSE1/DDB1/CPSF1 first beta-propeller" evidence="4">
    <location>
        <begin position="15"/>
        <end position="401"/>
    </location>
</feature>
<dbReference type="Pfam" id="PF03178">
    <property type="entry name" value="CPSF_A"/>
    <property type="match status" value="1"/>
</dbReference>
<protein>
    <recommendedName>
        <fullName evidence="7">Cleavage/polyadenylation specificity factor A subunit C-terminal domain-containing protein</fullName>
    </recommendedName>
</protein>
<dbReference type="InterPro" id="IPR036322">
    <property type="entry name" value="WD40_repeat_dom_sf"/>
</dbReference>
<keyword evidence="2" id="KW-0539">Nucleus</keyword>
<dbReference type="SUPFAM" id="SSF50978">
    <property type="entry name" value="WD40 repeat-like"/>
    <property type="match status" value="1"/>
</dbReference>
<reference evidence="6" key="1">
    <citation type="submission" date="2015-09" db="EMBL/GenBank/DDBJ databases">
        <title>Scylla olivacea transcriptome.</title>
        <authorList>
            <person name="Ikhwanuddin M."/>
        </authorList>
    </citation>
    <scope>NUCLEOTIDE SEQUENCE</scope>
</reference>
<name>A0A0P4VRN3_SCYOL</name>
<evidence type="ECO:0008006" key="7">
    <source>
        <dbReference type="Google" id="ProtNLM"/>
    </source>
</evidence>
<feature type="domain" description="RSE1/DDB1/CPSF1 C-terminal" evidence="3">
    <location>
        <begin position="1047"/>
        <end position="1383"/>
    </location>
</feature>